<comment type="caution">
    <text evidence="3">The sequence shown here is derived from an EMBL/GenBank/DDBJ whole genome shotgun (WGS) entry which is preliminary data.</text>
</comment>
<accession>A0AAD2HS74</accession>
<keyword evidence="2" id="KW-0732">Signal</keyword>
<reference evidence="3" key="1">
    <citation type="submission" date="2023-11" db="EMBL/GenBank/DDBJ databases">
        <authorList>
            <person name="De Vega J J."/>
            <person name="De Vega J J."/>
        </authorList>
    </citation>
    <scope>NUCLEOTIDE SEQUENCE</scope>
</reference>
<dbReference type="EMBL" id="CAVNYO010000440">
    <property type="protein sequence ID" value="CAK5280144.1"/>
    <property type="molecule type" value="Genomic_DNA"/>
</dbReference>
<sequence>MHLSTLLLPLVLFLWHASFTHAQLRLGNLTGVLPQCTTQCTDYDVMTTECNNVGIYQITYIYCECSANSLQIVQDCFNCQAVNATQQKTMQGLLDDLVNTCNDKTAAPASTLTVSPLQISPSASASAGAQTGHAASLKQVHIAGFAAVSAVLAGVGFLYFQL</sequence>
<keyword evidence="1" id="KW-0472">Membrane</keyword>
<keyword evidence="1" id="KW-1133">Transmembrane helix</keyword>
<name>A0AAD2HS74_9AGAR</name>
<evidence type="ECO:0000256" key="1">
    <source>
        <dbReference type="SAM" id="Phobius"/>
    </source>
</evidence>
<feature type="signal peptide" evidence="2">
    <location>
        <begin position="1"/>
        <end position="22"/>
    </location>
</feature>
<dbReference type="AlphaFoldDB" id="A0AAD2HS74"/>
<protein>
    <recommendedName>
        <fullName evidence="5">Extracellular membrane protein CFEM domain-containing protein</fullName>
    </recommendedName>
</protein>
<dbReference type="Proteomes" id="UP001295794">
    <property type="component" value="Unassembled WGS sequence"/>
</dbReference>
<evidence type="ECO:0000313" key="4">
    <source>
        <dbReference type="Proteomes" id="UP001295794"/>
    </source>
</evidence>
<feature type="chain" id="PRO_5042102472" description="Extracellular membrane protein CFEM domain-containing protein" evidence="2">
    <location>
        <begin position="23"/>
        <end position="162"/>
    </location>
</feature>
<evidence type="ECO:0000256" key="2">
    <source>
        <dbReference type="SAM" id="SignalP"/>
    </source>
</evidence>
<evidence type="ECO:0000313" key="3">
    <source>
        <dbReference type="EMBL" id="CAK5280144.1"/>
    </source>
</evidence>
<organism evidence="3 4">
    <name type="scientific">Mycena citricolor</name>
    <dbReference type="NCBI Taxonomy" id="2018698"/>
    <lineage>
        <taxon>Eukaryota</taxon>
        <taxon>Fungi</taxon>
        <taxon>Dikarya</taxon>
        <taxon>Basidiomycota</taxon>
        <taxon>Agaricomycotina</taxon>
        <taxon>Agaricomycetes</taxon>
        <taxon>Agaricomycetidae</taxon>
        <taxon>Agaricales</taxon>
        <taxon>Marasmiineae</taxon>
        <taxon>Mycenaceae</taxon>
        <taxon>Mycena</taxon>
    </lineage>
</organism>
<evidence type="ECO:0008006" key="5">
    <source>
        <dbReference type="Google" id="ProtNLM"/>
    </source>
</evidence>
<feature type="transmembrane region" description="Helical" evidence="1">
    <location>
        <begin position="140"/>
        <end position="160"/>
    </location>
</feature>
<proteinExistence type="predicted"/>
<keyword evidence="1" id="KW-0812">Transmembrane</keyword>
<keyword evidence="4" id="KW-1185">Reference proteome</keyword>
<gene>
    <name evidence="3" type="ORF">MYCIT1_LOCUS30602</name>
</gene>